<evidence type="ECO:0000256" key="3">
    <source>
        <dbReference type="SAM" id="SignalP"/>
    </source>
</evidence>
<dbReference type="PANTHER" id="PTHR36694">
    <property type="entry name" value="PASIFLORA 1, ISOFORM A-RELATED"/>
    <property type="match status" value="1"/>
</dbReference>
<organism evidence="4 5">
    <name type="scientific">Aquatica leii</name>
    <dbReference type="NCBI Taxonomy" id="1421715"/>
    <lineage>
        <taxon>Eukaryota</taxon>
        <taxon>Metazoa</taxon>
        <taxon>Ecdysozoa</taxon>
        <taxon>Arthropoda</taxon>
        <taxon>Hexapoda</taxon>
        <taxon>Insecta</taxon>
        <taxon>Pterygota</taxon>
        <taxon>Neoptera</taxon>
        <taxon>Endopterygota</taxon>
        <taxon>Coleoptera</taxon>
        <taxon>Polyphaga</taxon>
        <taxon>Elateriformia</taxon>
        <taxon>Elateroidea</taxon>
        <taxon>Lampyridae</taxon>
        <taxon>Luciolinae</taxon>
        <taxon>Aquatica</taxon>
    </lineage>
</organism>
<dbReference type="InterPro" id="IPR031959">
    <property type="entry name" value="DUF4779"/>
</dbReference>
<reference evidence="5" key="1">
    <citation type="submission" date="2023-01" db="EMBL/GenBank/DDBJ databases">
        <title>Key to firefly adult light organ development and bioluminescence: homeobox transcription factors regulate luciferase expression and transportation to peroxisome.</title>
        <authorList>
            <person name="Fu X."/>
        </authorList>
    </citation>
    <scope>NUCLEOTIDE SEQUENCE [LARGE SCALE GENOMIC DNA]</scope>
</reference>
<gene>
    <name evidence="4" type="ORF">RN001_003209</name>
</gene>
<feature type="compositionally biased region" description="Basic and acidic residues" evidence="1">
    <location>
        <begin position="244"/>
        <end position="261"/>
    </location>
</feature>
<keyword evidence="2" id="KW-1133">Transmembrane helix</keyword>
<feature type="compositionally biased region" description="Basic and acidic residues" evidence="1">
    <location>
        <begin position="279"/>
        <end position="296"/>
    </location>
</feature>
<dbReference type="AlphaFoldDB" id="A0AAN7QNY6"/>
<evidence type="ECO:0000256" key="2">
    <source>
        <dbReference type="SAM" id="Phobius"/>
    </source>
</evidence>
<dbReference type="PANTHER" id="PTHR36694:SF10">
    <property type="entry name" value="MARVEL DOMAIN-CONTAINING PROTEIN"/>
    <property type="match status" value="1"/>
</dbReference>
<dbReference type="Pfam" id="PF16009">
    <property type="entry name" value="DUF4779"/>
    <property type="match status" value="1"/>
</dbReference>
<evidence type="ECO:0000313" key="4">
    <source>
        <dbReference type="EMBL" id="KAK4886938.1"/>
    </source>
</evidence>
<name>A0AAN7QNY6_9COLE</name>
<feature type="compositionally biased region" description="Polar residues" evidence="1">
    <location>
        <begin position="304"/>
        <end position="313"/>
    </location>
</feature>
<evidence type="ECO:0000256" key="1">
    <source>
        <dbReference type="SAM" id="MobiDB-lite"/>
    </source>
</evidence>
<keyword evidence="5" id="KW-1185">Reference proteome</keyword>
<comment type="caution">
    <text evidence="4">The sequence shown here is derived from an EMBL/GenBank/DDBJ whole genome shotgun (WGS) entry which is preliminary data.</text>
</comment>
<feature type="signal peptide" evidence="3">
    <location>
        <begin position="1"/>
        <end position="17"/>
    </location>
</feature>
<feature type="non-terminal residue" evidence="4">
    <location>
        <position position="431"/>
    </location>
</feature>
<feature type="chain" id="PRO_5043005431" evidence="3">
    <location>
        <begin position="18"/>
        <end position="431"/>
    </location>
</feature>
<dbReference type="EMBL" id="JARPUR010000001">
    <property type="protein sequence ID" value="KAK4886938.1"/>
    <property type="molecule type" value="Genomic_DNA"/>
</dbReference>
<keyword evidence="3" id="KW-0732">Signal</keyword>
<accession>A0AAN7QNY6</accession>
<sequence length="431" mass="49764">MLFTILIYTTLSAIATAHRRIFFREAKTEDQVSESSGYHYTSSSYSPDIKSLNHLYYPSSDISPYLQQFPESSESFHYYYPNYKSFQHYTPEEYSYWPNLYKGFDRYRYGYDKSLGDFKNYQDIGDKIDNYDSTRYAAHGKLGDAAFQSMETYDKGLNGKHHDEAHKGYYNKEGSDKDGYYGNSEYFAKNNAGGKGYKGESYGESSGHKKGSKTTGFHKVYNKNEYKKDHTFYDESDKRGHFNKYAHGDSYHEKKEGDVKNGGRSNYGFHKVNQGENGSYDKGHYDANDNKFRDQQGKGGYQEDYSNYNQGNEKSYEKRHGFHDSDEVNFLKNYHVVVMKSVLVYSYDHLTTKGCCRLLNPKHAAVTAAVYTLNISILVILIYSWRISVNVKKYASLEDVYYGVQIAYLAIIGTHLFMIVLSIVLLLGIHK</sequence>
<protein>
    <submittedName>
        <fullName evidence="4">Uncharacterized protein</fullName>
    </submittedName>
</protein>
<feature type="transmembrane region" description="Helical" evidence="2">
    <location>
        <begin position="364"/>
        <end position="385"/>
    </location>
</feature>
<dbReference type="Proteomes" id="UP001353858">
    <property type="component" value="Unassembled WGS sequence"/>
</dbReference>
<keyword evidence="2" id="KW-0472">Membrane</keyword>
<evidence type="ECO:0000313" key="5">
    <source>
        <dbReference type="Proteomes" id="UP001353858"/>
    </source>
</evidence>
<keyword evidence="2" id="KW-0812">Transmembrane</keyword>
<proteinExistence type="predicted"/>
<feature type="region of interest" description="Disordered" evidence="1">
    <location>
        <begin position="197"/>
        <end position="216"/>
    </location>
</feature>
<feature type="region of interest" description="Disordered" evidence="1">
    <location>
        <begin position="244"/>
        <end position="317"/>
    </location>
</feature>
<feature type="transmembrane region" description="Helical" evidence="2">
    <location>
        <begin position="406"/>
        <end position="429"/>
    </location>
</feature>